<feature type="domain" description="Protein kinase" evidence="7">
    <location>
        <begin position="1"/>
        <end position="192"/>
    </location>
</feature>
<dbReference type="GO" id="GO:0005524">
    <property type="term" value="F:ATP binding"/>
    <property type="evidence" value="ECO:0007669"/>
    <property type="project" value="UniProtKB-KW"/>
</dbReference>
<evidence type="ECO:0000313" key="9">
    <source>
        <dbReference type="Proteomes" id="UP000827092"/>
    </source>
</evidence>
<dbReference type="SMART" id="SM00220">
    <property type="entry name" value="S_TKc"/>
    <property type="match status" value="1"/>
</dbReference>
<keyword evidence="4" id="KW-0547">Nucleotide-binding</keyword>
<reference evidence="8 9" key="1">
    <citation type="journal article" date="2022" name="Nat. Ecol. Evol.">
        <title>A masculinizing supergene underlies an exaggerated male reproductive morph in a spider.</title>
        <authorList>
            <person name="Hendrickx F."/>
            <person name="De Corte Z."/>
            <person name="Sonet G."/>
            <person name="Van Belleghem S.M."/>
            <person name="Kostlbacher S."/>
            <person name="Vangestel C."/>
        </authorList>
    </citation>
    <scope>NUCLEOTIDE SEQUENCE [LARGE SCALE GENOMIC DNA]</scope>
    <source>
        <strain evidence="8">W744_W776</strain>
    </source>
</reference>
<dbReference type="Proteomes" id="UP000827092">
    <property type="component" value="Unassembled WGS sequence"/>
</dbReference>
<dbReference type="GO" id="GO:0005634">
    <property type="term" value="C:nucleus"/>
    <property type="evidence" value="ECO:0007669"/>
    <property type="project" value="UniProtKB-SubCell"/>
</dbReference>
<dbReference type="EMBL" id="JAFNEN010001968">
    <property type="protein sequence ID" value="KAG8173218.1"/>
    <property type="molecule type" value="Genomic_DNA"/>
</dbReference>
<evidence type="ECO:0000313" key="8">
    <source>
        <dbReference type="EMBL" id="KAG8173218.1"/>
    </source>
</evidence>
<dbReference type="InterPro" id="IPR000719">
    <property type="entry name" value="Prot_kinase_dom"/>
</dbReference>
<dbReference type="PANTHER" id="PTHR24056">
    <property type="entry name" value="CELL DIVISION PROTEIN KINASE"/>
    <property type="match status" value="1"/>
</dbReference>
<dbReference type="PROSITE" id="PS50011">
    <property type="entry name" value="PROTEIN_KINASE_DOM"/>
    <property type="match status" value="1"/>
</dbReference>
<keyword evidence="5" id="KW-0418">Kinase</keyword>
<dbReference type="InterPro" id="IPR050108">
    <property type="entry name" value="CDK"/>
</dbReference>
<dbReference type="GO" id="GO:0008353">
    <property type="term" value="F:RNA polymerase II CTD heptapeptide repeat kinase activity"/>
    <property type="evidence" value="ECO:0007669"/>
    <property type="project" value="TreeGrafter"/>
</dbReference>
<dbReference type="SUPFAM" id="SSF56112">
    <property type="entry name" value="Protein kinase-like (PK-like)"/>
    <property type="match status" value="1"/>
</dbReference>
<name>A0AAV6TNH0_9ARAC</name>
<evidence type="ECO:0000259" key="7">
    <source>
        <dbReference type="PROSITE" id="PS50011"/>
    </source>
</evidence>
<evidence type="ECO:0000256" key="6">
    <source>
        <dbReference type="ARBA" id="ARBA00022840"/>
    </source>
</evidence>
<dbReference type="GO" id="GO:0004693">
    <property type="term" value="F:cyclin-dependent protein serine/threonine kinase activity"/>
    <property type="evidence" value="ECO:0007669"/>
    <property type="project" value="TreeGrafter"/>
</dbReference>
<keyword evidence="6" id="KW-0067">ATP-binding</keyword>
<evidence type="ECO:0000256" key="1">
    <source>
        <dbReference type="ARBA" id="ARBA00004123"/>
    </source>
</evidence>
<protein>
    <recommendedName>
        <fullName evidence="7">Protein kinase domain-containing protein</fullName>
    </recommendedName>
</protein>
<comment type="subcellular location">
    <subcellularLocation>
        <location evidence="1">Nucleus</location>
    </subcellularLocation>
</comment>
<dbReference type="PANTHER" id="PTHR24056:SF233">
    <property type="entry name" value="CYCLIN-DEPENDENT KINASE 9"/>
    <property type="match status" value="1"/>
</dbReference>
<gene>
    <name evidence="8" type="ORF">JTE90_024930</name>
</gene>
<evidence type="ECO:0000256" key="5">
    <source>
        <dbReference type="ARBA" id="ARBA00022777"/>
    </source>
</evidence>
<proteinExistence type="predicted"/>
<evidence type="ECO:0000256" key="4">
    <source>
        <dbReference type="ARBA" id="ARBA00022741"/>
    </source>
</evidence>
<dbReference type="InterPro" id="IPR011009">
    <property type="entry name" value="Kinase-like_dom_sf"/>
</dbReference>
<accession>A0AAV6TNH0</accession>
<keyword evidence="9" id="KW-1185">Reference proteome</keyword>
<sequence>MEGRNEIKDLSKKLENDGVKKYEVIAKIGQGAYGDIKPANLLLTKKGELKIGDFGLARLLKETLPNDDTSATYTSRVVTLWYRAPEVLLLQRNYGTAVDMWAAGCVMGESEINQLDLITSIFGSINSESYPDSENLPAFASFRLPRDRTRKISRRYKRFVKDDKAMDLIEQLLTLDPNSRISATASLSHQFFEAELIPCDLADVGLRFCQAMEATSGNSSSFGAYYITY</sequence>
<dbReference type="AlphaFoldDB" id="A0AAV6TNH0"/>
<keyword evidence="2" id="KW-0723">Serine/threonine-protein kinase</keyword>
<evidence type="ECO:0000256" key="2">
    <source>
        <dbReference type="ARBA" id="ARBA00022527"/>
    </source>
</evidence>
<dbReference type="Gene3D" id="1.10.510.10">
    <property type="entry name" value="Transferase(Phosphotransferase) domain 1"/>
    <property type="match status" value="1"/>
</dbReference>
<dbReference type="Pfam" id="PF00069">
    <property type="entry name" value="Pkinase"/>
    <property type="match status" value="1"/>
</dbReference>
<evidence type="ECO:0000256" key="3">
    <source>
        <dbReference type="ARBA" id="ARBA00022679"/>
    </source>
</evidence>
<keyword evidence="3" id="KW-0808">Transferase</keyword>
<organism evidence="8 9">
    <name type="scientific">Oedothorax gibbosus</name>
    <dbReference type="NCBI Taxonomy" id="931172"/>
    <lineage>
        <taxon>Eukaryota</taxon>
        <taxon>Metazoa</taxon>
        <taxon>Ecdysozoa</taxon>
        <taxon>Arthropoda</taxon>
        <taxon>Chelicerata</taxon>
        <taxon>Arachnida</taxon>
        <taxon>Araneae</taxon>
        <taxon>Araneomorphae</taxon>
        <taxon>Entelegynae</taxon>
        <taxon>Araneoidea</taxon>
        <taxon>Linyphiidae</taxon>
        <taxon>Erigoninae</taxon>
        <taxon>Oedothorax</taxon>
    </lineage>
</organism>
<comment type="caution">
    <text evidence="8">The sequence shown here is derived from an EMBL/GenBank/DDBJ whole genome shotgun (WGS) entry which is preliminary data.</text>
</comment>